<reference evidence="6 7" key="1">
    <citation type="submission" date="2024-09" db="EMBL/GenBank/DDBJ databases">
        <title>A chromosome-level genome assembly of Gray's grenadier anchovy, Coilia grayii.</title>
        <authorList>
            <person name="Fu Z."/>
        </authorList>
    </citation>
    <scope>NUCLEOTIDE SEQUENCE [LARGE SCALE GENOMIC DNA]</scope>
    <source>
        <strain evidence="6">G4</strain>
        <tissue evidence="6">Muscle</tissue>
    </source>
</reference>
<accession>A0ABD1J4Y0</accession>
<dbReference type="GO" id="GO:0005576">
    <property type="term" value="C:extracellular region"/>
    <property type="evidence" value="ECO:0007669"/>
    <property type="project" value="UniProtKB-SubCell"/>
</dbReference>
<sequence>MAVTWPWAKAKAGRGLPAALWLWVVGWALTLASAAAAVVLVTPYPPSARQDKAYGFGRSFLGLDKCNACVGTSICKKLFKEDIRFDRWLTSHLELPKASRQHYQGNLTDDSETWRPVVLSRLLSPQRHQLSDRSICSSAGRPPTCSIEAALRATPRFQSWARSHLLFPSMVQGLSAPLLRCPSQRLLDRVVRRYAEVLDVGSVQMKHFSDRDKLRLLYTLAVNQHPLVLQMFPGTEGWPFPRYHGSCGRLVVWAGSRPLSALYSAPLEQRVDAAYQLLHTAQALAANSLRFRLYYTWASEDTFGLAEDGRMLVMDASGIGVIDLQEGSLPDDLITGPANQTSVDVFSCLSGSCDRPPPCSTVRPSQSFSLLCRNVLPRLLPSSDLRSPRLPSHTARELATCANATRPDREVAQAAHTLMDILRTMRPCSPRYGYRYPECIYNDRF</sequence>
<evidence type="ECO:0000256" key="4">
    <source>
        <dbReference type="ARBA" id="ARBA00022729"/>
    </source>
</evidence>
<dbReference type="InterPro" id="IPR020519">
    <property type="entry name" value="DIPK2A/B"/>
</dbReference>
<evidence type="ECO:0000313" key="7">
    <source>
        <dbReference type="Proteomes" id="UP001591681"/>
    </source>
</evidence>
<dbReference type="Pfam" id="PF12260">
    <property type="entry name" value="PIP49_C"/>
    <property type="match status" value="1"/>
</dbReference>
<protein>
    <recommendedName>
        <fullName evidence="5">FAM69 protein-kinase domain-containing protein</fullName>
    </recommendedName>
</protein>
<dbReference type="EMBL" id="JBHFQA010000020">
    <property type="protein sequence ID" value="KAL2081360.1"/>
    <property type="molecule type" value="Genomic_DNA"/>
</dbReference>
<evidence type="ECO:0000256" key="2">
    <source>
        <dbReference type="ARBA" id="ARBA00006338"/>
    </source>
</evidence>
<keyword evidence="7" id="KW-1185">Reference proteome</keyword>
<keyword evidence="3" id="KW-0964">Secreted</keyword>
<feature type="domain" description="FAM69 protein-kinase" evidence="5">
    <location>
        <begin position="217"/>
        <end position="403"/>
    </location>
</feature>
<keyword evidence="4" id="KW-0732">Signal</keyword>
<evidence type="ECO:0000313" key="6">
    <source>
        <dbReference type="EMBL" id="KAL2081360.1"/>
    </source>
</evidence>
<dbReference type="PANTHER" id="PTHR32073">
    <property type="entry name" value="GH11358P"/>
    <property type="match status" value="1"/>
</dbReference>
<dbReference type="AlphaFoldDB" id="A0ABD1J4Y0"/>
<dbReference type="InterPro" id="IPR022049">
    <property type="entry name" value="FAM69_kinase_dom"/>
</dbReference>
<evidence type="ECO:0000256" key="1">
    <source>
        <dbReference type="ARBA" id="ARBA00004613"/>
    </source>
</evidence>
<organism evidence="6 7">
    <name type="scientific">Coilia grayii</name>
    <name type="common">Gray's grenadier anchovy</name>
    <dbReference type="NCBI Taxonomy" id="363190"/>
    <lineage>
        <taxon>Eukaryota</taxon>
        <taxon>Metazoa</taxon>
        <taxon>Chordata</taxon>
        <taxon>Craniata</taxon>
        <taxon>Vertebrata</taxon>
        <taxon>Euteleostomi</taxon>
        <taxon>Actinopterygii</taxon>
        <taxon>Neopterygii</taxon>
        <taxon>Teleostei</taxon>
        <taxon>Clupei</taxon>
        <taxon>Clupeiformes</taxon>
        <taxon>Clupeoidei</taxon>
        <taxon>Engraulidae</taxon>
        <taxon>Coilinae</taxon>
        <taxon>Coilia</taxon>
    </lineage>
</organism>
<comment type="caution">
    <text evidence="6">The sequence shown here is derived from an EMBL/GenBank/DDBJ whole genome shotgun (WGS) entry which is preliminary data.</text>
</comment>
<evidence type="ECO:0000259" key="5">
    <source>
        <dbReference type="Pfam" id="PF12260"/>
    </source>
</evidence>
<dbReference type="Proteomes" id="UP001591681">
    <property type="component" value="Unassembled WGS sequence"/>
</dbReference>
<comment type="similarity">
    <text evidence="2">Belongs to the DIPK family.</text>
</comment>
<name>A0ABD1J4Y0_9TELE</name>
<evidence type="ECO:0000256" key="3">
    <source>
        <dbReference type="ARBA" id="ARBA00022525"/>
    </source>
</evidence>
<dbReference type="PANTHER" id="PTHR32073:SF8">
    <property type="entry name" value="DIVERGENT PROTEIN KINASE DOMAIN 2B"/>
    <property type="match status" value="1"/>
</dbReference>
<gene>
    <name evidence="6" type="ORF">ACEWY4_023213</name>
</gene>
<proteinExistence type="inferred from homology"/>
<comment type="subcellular location">
    <subcellularLocation>
        <location evidence="1">Secreted</location>
    </subcellularLocation>
</comment>